<accession>A0A917HVW6</accession>
<dbReference type="InterPro" id="IPR011990">
    <property type="entry name" value="TPR-like_helical_dom_sf"/>
</dbReference>
<dbReference type="AlphaFoldDB" id="A0A917HVW6"/>
<reference evidence="8" key="1">
    <citation type="journal article" date="2014" name="Int. J. Syst. Evol. Microbiol.">
        <title>Complete genome sequence of Corynebacterium casei LMG S-19264T (=DSM 44701T), isolated from a smear-ripened cheese.</title>
        <authorList>
            <consortium name="US DOE Joint Genome Institute (JGI-PGF)"/>
            <person name="Walter F."/>
            <person name="Albersmeier A."/>
            <person name="Kalinowski J."/>
            <person name="Ruckert C."/>
        </authorList>
    </citation>
    <scope>NUCLEOTIDE SEQUENCE</scope>
    <source>
        <strain evidence="8">CGMCC 1.12195</strain>
    </source>
</reference>
<evidence type="ECO:0000256" key="3">
    <source>
        <dbReference type="ARBA" id="ARBA00022729"/>
    </source>
</evidence>
<dbReference type="Gene3D" id="1.25.40.390">
    <property type="match status" value="1"/>
</dbReference>
<dbReference type="InterPro" id="IPR012944">
    <property type="entry name" value="SusD_RagB_dom"/>
</dbReference>
<comment type="subcellular location">
    <subcellularLocation>
        <location evidence="1">Cell outer membrane</location>
    </subcellularLocation>
</comment>
<evidence type="ECO:0000256" key="5">
    <source>
        <dbReference type="ARBA" id="ARBA00023237"/>
    </source>
</evidence>
<comment type="similarity">
    <text evidence="2">Belongs to the SusD family.</text>
</comment>
<keyword evidence="4" id="KW-0472">Membrane</keyword>
<dbReference type="EMBL" id="BMER01000002">
    <property type="protein sequence ID" value="GGG91293.1"/>
    <property type="molecule type" value="Genomic_DNA"/>
</dbReference>
<evidence type="ECO:0000259" key="6">
    <source>
        <dbReference type="Pfam" id="PF07980"/>
    </source>
</evidence>
<reference evidence="8" key="2">
    <citation type="submission" date="2020-09" db="EMBL/GenBank/DDBJ databases">
        <authorList>
            <person name="Sun Q."/>
            <person name="Zhou Y."/>
        </authorList>
    </citation>
    <scope>NUCLEOTIDE SEQUENCE</scope>
    <source>
        <strain evidence="8">CGMCC 1.12195</strain>
    </source>
</reference>
<evidence type="ECO:0000256" key="1">
    <source>
        <dbReference type="ARBA" id="ARBA00004442"/>
    </source>
</evidence>
<dbReference type="Pfam" id="PF14322">
    <property type="entry name" value="SusD-like_3"/>
    <property type="match status" value="1"/>
</dbReference>
<sequence>MKTTRLIGNWRSLGWIGMIALASTTWSCKKFLTVEPVDRLTGNNFYQSVADVENNVANMYSMFFDKLNEGWIIGGIGEVRSGEVFASPGANSYASRRVVEVLGRNDLLSAMDPSQPWEWYHYERVTNWTRYYQIIQTANILIDKLNEGIPGVSDTDKRRYLAEATFLRCFSYFWMVRLYGDVVYYTEPYQAEALPRHPMVDVLNKCLEDLRPHKDGMPWTYDDPALKGARASRGSIIALLMHMNMWNAGFDRNNRERYYQEAAALGTELIQSGAFRLYPLTEDGWATVMKGRSDESLFEFYRSINYQDENAALSPFGDHFLRWPYKFPRYNNQIAHCYYIDTYMAKLYPAGVADKRAEFWFDDMLSNSGQFTAVKFGFNVFASGNEDRNPDNTFMIFRYADAILLHAEALAGLSRDNEAIASLNLIRARAEATPYTGGGGQELRDFIFWERCRELFGEGHRYFDLVRTQRIMNPAFARNPLNSDQYNRRAWTWPIDQSARNNNPQITLNEYWLSR</sequence>
<dbReference type="Proteomes" id="UP000660862">
    <property type="component" value="Unassembled WGS sequence"/>
</dbReference>
<name>A0A917HVW6_9SPHI</name>
<dbReference type="Pfam" id="PF07980">
    <property type="entry name" value="SusD_RagB"/>
    <property type="match status" value="1"/>
</dbReference>
<evidence type="ECO:0000313" key="9">
    <source>
        <dbReference type="Proteomes" id="UP000660862"/>
    </source>
</evidence>
<gene>
    <name evidence="8" type="ORF">GCM10007415_27360</name>
</gene>
<comment type="caution">
    <text evidence="8">The sequence shown here is derived from an EMBL/GenBank/DDBJ whole genome shotgun (WGS) entry which is preliminary data.</text>
</comment>
<evidence type="ECO:0000256" key="2">
    <source>
        <dbReference type="ARBA" id="ARBA00006275"/>
    </source>
</evidence>
<keyword evidence="5" id="KW-0998">Cell outer membrane</keyword>
<feature type="domain" description="SusD-like N-terminal" evidence="7">
    <location>
        <begin position="100"/>
        <end position="223"/>
    </location>
</feature>
<dbReference type="GO" id="GO:0009279">
    <property type="term" value="C:cell outer membrane"/>
    <property type="evidence" value="ECO:0007669"/>
    <property type="project" value="UniProtKB-SubCell"/>
</dbReference>
<proteinExistence type="inferred from homology"/>
<dbReference type="SUPFAM" id="SSF48452">
    <property type="entry name" value="TPR-like"/>
    <property type="match status" value="1"/>
</dbReference>
<dbReference type="InterPro" id="IPR033985">
    <property type="entry name" value="SusD-like_N"/>
</dbReference>
<evidence type="ECO:0000259" key="7">
    <source>
        <dbReference type="Pfam" id="PF14322"/>
    </source>
</evidence>
<dbReference type="RefSeq" id="WP_188506589.1">
    <property type="nucleotide sequence ID" value="NZ_BMER01000002.1"/>
</dbReference>
<keyword evidence="3" id="KW-0732">Signal</keyword>
<dbReference type="CDD" id="cd08977">
    <property type="entry name" value="SusD"/>
    <property type="match status" value="1"/>
</dbReference>
<evidence type="ECO:0000313" key="8">
    <source>
        <dbReference type="EMBL" id="GGG91293.1"/>
    </source>
</evidence>
<keyword evidence="9" id="KW-1185">Reference proteome</keyword>
<evidence type="ECO:0000256" key="4">
    <source>
        <dbReference type="ARBA" id="ARBA00023136"/>
    </source>
</evidence>
<feature type="domain" description="RagB/SusD" evidence="6">
    <location>
        <begin position="383"/>
        <end position="512"/>
    </location>
</feature>
<protein>
    <submittedName>
        <fullName evidence="8">Membrane protein</fullName>
    </submittedName>
</protein>
<organism evidence="8 9">
    <name type="scientific">Parapedobacter pyrenivorans</name>
    <dbReference type="NCBI Taxonomy" id="1305674"/>
    <lineage>
        <taxon>Bacteria</taxon>
        <taxon>Pseudomonadati</taxon>
        <taxon>Bacteroidota</taxon>
        <taxon>Sphingobacteriia</taxon>
        <taxon>Sphingobacteriales</taxon>
        <taxon>Sphingobacteriaceae</taxon>
        <taxon>Parapedobacter</taxon>
    </lineage>
</organism>